<dbReference type="InterPro" id="IPR050109">
    <property type="entry name" value="HTH-type_TetR-like_transc_reg"/>
</dbReference>
<evidence type="ECO:0000256" key="5">
    <source>
        <dbReference type="PROSITE-ProRule" id="PRU00335"/>
    </source>
</evidence>
<evidence type="ECO:0000256" key="2">
    <source>
        <dbReference type="ARBA" id="ARBA00023015"/>
    </source>
</evidence>
<name>A0A5N0VM86_9PSEU</name>
<dbReference type="PROSITE" id="PS50977">
    <property type="entry name" value="HTH_TETR_2"/>
    <property type="match status" value="1"/>
</dbReference>
<keyword evidence="1" id="KW-0678">Repressor</keyword>
<protein>
    <submittedName>
        <fullName evidence="7">TetR/AcrR family transcriptional regulator</fullName>
    </submittedName>
</protein>
<feature type="DNA-binding region" description="H-T-H motif" evidence="5">
    <location>
        <begin position="31"/>
        <end position="50"/>
    </location>
</feature>
<feature type="domain" description="HTH tetR-type" evidence="6">
    <location>
        <begin position="8"/>
        <end position="68"/>
    </location>
</feature>
<gene>
    <name evidence="7" type="ORF">FPZ12_001605</name>
</gene>
<evidence type="ECO:0000256" key="1">
    <source>
        <dbReference type="ARBA" id="ARBA00022491"/>
    </source>
</evidence>
<evidence type="ECO:0000259" key="6">
    <source>
        <dbReference type="PROSITE" id="PS50977"/>
    </source>
</evidence>
<keyword evidence="8" id="KW-1185">Reference proteome</keyword>
<dbReference type="PANTHER" id="PTHR30055:SF234">
    <property type="entry name" value="HTH-TYPE TRANSCRIPTIONAL REGULATOR BETI"/>
    <property type="match status" value="1"/>
</dbReference>
<evidence type="ECO:0000256" key="4">
    <source>
        <dbReference type="ARBA" id="ARBA00023163"/>
    </source>
</evidence>
<organism evidence="7 8">
    <name type="scientific">Amycolatopsis acidicola</name>
    <dbReference type="NCBI Taxonomy" id="2596893"/>
    <lineage>
        <taxon>Bacteria</taxon>
        <taxon>Bacillati</taxon>
        <taxon>Actinomycetota</taxon>
        <taxon>Actinomycetes</taxon>
        <taxon>Pseudonocardiales</taxon>
        <taxon>Pseudonocardiaceae</taxon>
        <taxon>Amycolatopsis</taxon>
    </lineage>
</organism>
<accession>A0A5N0VM86</accession>
<proteinExistence type="predicted"/>
<keyword evidence="2" id="KW-0805">Transcription regulation</keyword>
<dbReference type="InterPro" id="IPR009057">
    <property type="entry name" value="Homeodomain-like_sf"/>
</dbReference>
<dbReference type="Gene3D" id="1.10.357.10">
    <property type="entry name" value="Tetracycline Repressor, domain 2"/>
    <property type="match status" value="1"/>
</dbReference>
<evidence type="ECO:0000313" key="8">
    <source>
        <dbReference type="Proteomes" id="UP000319769"/>
    </source>
</evidence>
<dbReference type="PANTHER" id="PTHR30055">
    <property type="entry name" value="HTH-TYPE TRANSCRIPTIONAL REGULATOR RUTR"/>
    <property type="match status" value="1"/>
</dbReference>
<dbReference type="InterPro" id="IPR039538">
    <property type="entry name" value="BetI_C"/>
</dbReference>
<evidence type="ECO:0000313" key="7">
    <source>
        <dbReference type="EMBL" id="KAA9166290.1"/>
    </source>
</evidence>
<dbReference type="EMBL" id="VMNW02000002">
    <property type="protein sequence ID" value="KAA9166290.1"/>
    <property type="molecule type" value="Genomic_DNA"/>
</dbReference>
<comment type="caution">
    <text evidence="7">The sequence shown here is derived from an EMBL/GenBank/DDBJ whole genome shotgun (WGS) entry which is preliminary data.</text>
</comment>
<sequence length="205" mass="22074">MPKTVDHELRRSQLAAALVRLAARDGLHAVTMRAVAAEAGVSLRLVQYYFETKAELVQAGLRQLQHQSSQRWAARVENLPSPRSGRAVVEAFLAEALPTGEASRTFHLVGASYAALAMTDPGLTGKPVVAGLNHLEVELAGALRAAQADGELRPGVDPAREAGRLIALNHGIGTAVLVGQRTVAEAREILRYHVDQLFAPRRPHH</sequence>
<dbReference type="GO" id="GO:0000976">
    <property type="term" value="F:transcription cis-regulatory region binding"/>
    <property type="evidence" value="ECO:0007669"/>
    <property type="project" value="TreeGrafter"/>
</dbReference>
<keyword evidence="4" id="KW-0804">Transcription</keyword>
<dbReference type="Proteomes" id="UP000319769">
    <property type="component" value="Unassembled WGS sequence"/>
</dbReference>
<dbReference type="SUPFAM" id="SSF48498">
    <property type="entry name" value="Tetracyclin repressor-like, C-terminal domain"/>
    <property type="match status" value="1"/>
</dbReference>
<dbReference type="SUPFAM" id="SSF46689">
    <property type="entry name" value="Homeodomain-like"/>
    <property type="match status" value="1"/>
</dbReference>
<keyword evidence="3 5" id="KW-0238">DNA-binding</keyword>
<dbReference type="OrthoDB" id="9816296at2"/>
<evidence type="ECO:0000256" key="3">
    <source>
        <dbReference type="ARBA" id="ARBA00023125"/>
    </source>
</evidence>
<dbReference type="GO" id="GO:0003700">
    <property type="term" value="F:DNA-binding transcription factor activity"/>
    <property type="evidence" value="ECO:0007669"/>
    <property type="project" value="TreeGrafter"/>
</dbReference>
<dbReference type="InterPro" id="IPR036271">
    <property type="entry name" value="Tet_transcr_reg_TetR-rel_C_sf"/>
</dbReference>
<reference evidence="7" key="1">
    <citation type="submission" date="2019-09" db="EMBL/GenBank/DDBJ databases">
        <authorList>
            <person name="Teo W.F.A."/>
            <person name="Duangmal K."/>
        </authorList>
    </citation>
    <scope>NUCLEOTIDE SEQUENCE [LARGE SCALE GENOMIC DNA]</scope>
    <source>
        <strain evidence="7">K81G1</strain>
    </source>
</reference>
<dbReference type="Pfam" id="PF00440">
    <property type="entry name" value="TetR_N"/>
    <property type="match status" value="1"/>
</dbReference>
<dbReference type="Pfam" id="PF13977">
    <property type="entry name" value="TetR_C_6"/>
    <property type="match status" value="1"/>
</dbReference>
<dbReference type="AlphaFoldDB" id="A0A5N0VM86"/>
<dbReference type="InterPro" id="IPR001647">
    <property type="entry name" value="HTH_TetR"/>
</dbReference>
<dbReference type="RefSeq" id="WP_144758066.1">
    <property type="nucleotide sequence ID" value="NZ_VMNW02000002.1"/>
</dbReference>